<dbReference type="PANTHER" id="PTHR14969">
    <property type="entry name" value="SPHINGOSINE-1-PHOSPHATE PHOSPHOHYDROLASE"/>
    <property type="match status" value="1"/>
</dbReference>
<gene>
    <name evidence="3" type="ORF">ACFO3D_14985</name>
</gene>
<sequence length="235" mass="26591">MLFKGTHIKDLSKVSIILILAGFVIIGSSVFFFLSLAEEVMEKEKFIIDATVNDFIASFNTPWLQDTMGYITEAGSVIWLSIASVILFIYLMFFSKFSRWVAISFAINMIGISGLTKGLKLLFERQRPEVLAQFDGTGFSFPSGHSTGAITFYGFIIYLILISPLEKKWKWTINSLLAVVIFLVAFSRVFLSVHYVTDIAAGLAIGLTWLFTCITALELTIWRQRRRKVLGRRSR</sequence>
<feature type="transmembrane region" description="Helical" evidence="1">
    <location>
        <begin position="173"/>
        <end position="193"/>
    </location>
</feature>
<dbReference type="SUPFAM" id="SSF48317">
    <property type="entry name" value="Acid phosphatase/Vanadium-dependent haloperoxidase"/>
    <property type="match status" value="1"/>
</dbReference>
<reference evidence="4" key="1">
    <citation type="journal article" date="2019" name="Int. J. Syst. Evol. Microbiol.">
        <title>The Global Catalogue of Microorganisms (GCM) 10K type strain sequencing project: providing services to taxonomists for standard genome sequencing and annotation.</title>
        <authorList>
            <consortium name="The Broad Institute Genomics Platform"/>
            <consortium name="The Broad Institute Genome Sequencing Center for Infectious Disease"/>
            <person name="Wu L."/>
            <person name="Ma J."/>
        </authorList>
    </citation>
    <scope>NUCLEOTIDE SEQUENCE [LARGE SCALE GENOMIC DNA]</scope>
    <source>
        <strain evidence="4">CGMCC 4.7426</strain>
    </source>
</reference>
<evidence type="ECO:0000313" key="3">
    <source>
        <dbReference type="EMBL" id="MFC4559502.1"/>
    </source>
</evidence>
<feature type="domain" description="Phosphatidic acid phosphatase type 2/haloperoxidase" evidence="2">
    <location>
        <begin position="102"/>
        <end position="214"/>
    </location>
</feature>
<keyword evidence="1" id="KW-0472">Membrane</keyword>
<feature type="transmembrane region" description="Helical" evidence="1">
    <location>
        <begin position="70"/>
        <end position="93"/>
    </location>
</feature>
<dbReference type="Gene3D" id="1.20.144.10">
    <property type="entry name" value="Phosphatidic acid phosphatase type 2/haloperoxidase"/>
    <property type="match status" value="2"/>
</dbReference>
<proteinExistence type="predicted"/>
<dbReference type="SMART" id="SM00014">
    <property type="entry name" value="acidPPc"/>
    <property type="match status" value="1"/>
</dbReference>
<dbReference type="PANTHER" id="PTHR14969:SF13">
    <property type="entry name" value="AT30094P"/>
    <property type="match status" value="1"/>
</dbReference>
<dbReference type="Proteomes" id="UP001595989">
    <property type="component" value="Unassembled WGS sequence"/>
</dbReference>
<feature type="transmembrane region" description="Helical" evidence="1">
    <location>
        <begin position="199"/>
        <end position="222"/>
    </location>
</feature>
<organism evidence="3 4">
    <name type="scientific">Virgibacillus kekensis</name>
    <dbReference type="NCBI Taxonomy" id="202261"/>
    <lineage>
        <taxon>Bacteria</taxon>
        <taxon>Bacillati</taxon>
        <taxon>Bacillota</taxon>
        <taxon>Bacilli</taxon>
        <taxon>Bacillales</taxon>
        <taxon>Bacillaceae</taxon>
        <taxon>Virgibacillus</taxon>
    </lineage>
</organism>
<dbReference type="EMBL" id="JBHSFU010000009">
    <property type="protein sequence ID" value="MFC4559502.1"/>
    <property type="molecule type" value="Genomic_DNA"/>
</dbReference>
<dbReference type="RefSeq" id="WP_390297785.1">
    <property type="nucleotide sequence ID" value="NZ_JBHSFU010000009.1"/>
</dbReference>
<evidence type="ECO:0000256" key="1">
    <source>
        <dbReference type="SAM" id="Phobius"/>
    </source>
</evidence>
<evidence type="ECO:0000313" key="4">
    <source>
        <dbReference type="Proteomes" id="UP001595989"/>
    </source>
</evidence>
<name>A0ABV9DLI6_9BACI</name>
<dbReference type="InterPro" id="IPR036938">
    <property type="entry name" value="PAP2/HPO_sf"/>
</dbReference>
<feature type="transmembrane region" description="Helical" evidence="1">
    <location>
        <begin position="139"/>
        <end position="161"/>
    </location>
</feature>
<keyword evidence="1" id="KW-0812">Transmembrane</keyword>
<dbReference type="Pfam" id="PF01569">
    <property type="entry name" value="PAP2"/>
    <property type="match status" value="1"/>
</dbReference>
<dbReference type="CDD" id="cd03392">
    <property type="entry name" value="PAP2_like_2"/>
    <property type="match status" value="1"/>
</dbReference>
<evidence type="ECO:0000259" key="2">
    <source>
        <dbReference type="SMART" id="SM00014"/>
    </source>
</evidence>
<keyword evidence="4" id="KW-1185">Reference proteome</keyword>
<accession>A0ABV9DLI6</accession>
<comment type="caution">
    <text evidence="3">The sequence shown here is derived from an EMBL/GenBank/DDBJ whole genome shotgun (WGS) entry which is preliminary data.</text>
</comment>
<protein>
    <submittedName>
        <fullName evidence="3">Phosphatase PAP2 family protein</fullName>
    </submittedName>
</protein>
<feature type="transmembrane region" description="Helical" evidence="1">
    <location>
        <begin position="12"/>
        <end position="34"/>
    </location>
</feature>
<keyword evidence="1" id="KW-1133">Transmembrane helix</keyword>
<dbReference type="InterPro" id="IPR000326">
    <property type="entry name" value="PAP2/HPO"/>
</dbReference>